<comment type="caution">
    <text evidence="1">The sequence shown here is derived from an EMBL/GenBank/DDBJ whole genome shotgun (WGS) entry which is preliminary data.</text>
</comment>
<dbReference type="RefSeq" id="WP_309797689.1">
    <property type="nucleotide sequence ID" value="NZ_BAAAHY010000005.1"/>
</dbReference>
<organism evidence="1 2">
    <name type="scientific">Arthrobacter russicus</name>
    <dbReference type="NCBI Taxonomy" id="172040"/>
    <lineage>
        <taxon>Bacteria</taxon>
        <taxon>Bacillati</taxon>
        <taxon>Actinomycetota</taxon>
        <taxon>Actinomycetes</taxon>
        <taxon>Micrococcales</taxon>
        <taxon>Micrococcaceae</taxon>
        <taxon>Arthrobacter</taxon>
    </lineage>
</organism>
<proteinExistence type="predicted"/>
<name>A0ABU1JAE3_9MICC</name>
<evidence type="ECO:0000313" key="2">
    <source>
        <dbReference type="Proteomes" id="UP001185069"/>
    </source>
</evidence>
<dbReference type="SUPFAM" id="SSF53474">
    <property type="entry name" value="alpha/beta-Hydrolases"/>
    <property type="match status" value="2"/>
</dbReference>
<gene>
    <name evidence="1" type="ORF">JOE69_001634</name>
</gene>
<dbReference type="InterPro" id="IPR029058">
    <property type="entry name" value="AB_hydrolase_fold"/>
</dbReference>
<dbReference type="Proteomes" id="UP001185069">
    <property type="component" value="Unassembled WGS sequence"/>
</dbReference>
<evidence type="ECO:0000313" key="1">
    <source>
        <dbReference type="EMBL" id="MDR6269396.1"/>
    </source>
</evidence>
<reference evidence="1 2" key="1">
    <citation type="submission" date="2023-07" db="EMBL/GenBank/DDBJ databases">
        <title>Sequencing the genomes of 1000 actinobacteria strains.</title>
        <authorList>
            <person name="Klenk H.-P."/>
        </authorList>
    </citation>
    <scope>NUCLEOTIDE SEQUENCE [LARGE SCALE GENOMIC DNA]</scope>
    <source>
        <strain evidence="1 2">DSM 14555</strain>
    </source>
</reference>
<dbReference type="GO" id="GO:0016787">
    <property type="term" value="F:hydrolase activity"/>
    <property type="evidence" value="ECO:0007669"/>
    <property type="project" value="UniProtKB-KW"/>
</dbReference>
<protein>
    <submittedName>
        <fullName evidence="1">Dienelactone hydrolase</fullName>
    </submittedName>
</protein>
<dbReference type="Gene3D" id="3.40.50.1820">
    <property type="entry name" value="alpha/beta hydrolase"/>
    <property type="match status" value="2"/>
</dbReference>
<sequence>MAELGEASWIMSGNRPLHGWVHRPAGSAVKGAVVIAPPLAREQVISYRSLRVLAIMLAQQGWVAIRFGWTGTGESAPMPESADPVALWHQDLQSVIGLAERIVEPGKVHALGLRVGAALLASAPLGIGKRLLWEPVGGRMFLRQQSMLRAMSLPEDPVVPQDAGVEVNGALFLPHQASALSAVPNPAKAPPGTLPPGTEISIETDVNRSRKVHSVASIHAEVPTESLQRLIDSFPESGRPVLQRPWAPVRAITLAAPTGRRIVEELVEVGPDRLPGVYSRPLGSSSAEAAAFFVAASAEPKDGVTALWVAAARNLAARGVPALRAERRGCGDLGVPEALMDPNPYTLEAIEDTENTAAWLHAKTGGSVTGIGLCVGAWLVSMASEHAPIDRVVMFNNVAWRSDADYFRRAFDEWNIADDPVDVLSSAARDQRHRANLKSTVKELLRAKAPYPLWLALGRHSIANTPEVLMDIGSRQSELRLYFGPVDHQHFISERGPAGLRNLQRSGRVVTHHEEPVLDHSLMGHAARLRSLSIIDELFPLRKTGPRPLSEPGLS</sequence>
<keyword evidence="2" id="KW-1185">Reference proteome</keyword>
<keyword evidence="1" id="KW-0378">Hydrolase</keyword>
<accession>A0ABU1JAE3</accession>
<dbReference type="EMBL" id="JAVDQF010000001">
    <property type="protein sequence ID" value="MDR6269396.1"/>
    <property type="molecule type" value="Genomic_DNA"/>
</dbReference>